<name>A0A6C0BK33_9ZZZZ</name>
<accession>A0A6C0BK33</accession>
<protein>
    <submittedName>
        <fullName evidence="1">Uncharacterized protein</fullName>
    </submittedName>
</protein>
<reference evidence="1" key="1">
    <citation type="journal article" date="2020" name="Nature">
        <title>Giant virus diversity and host interactions through global metagenomics.</title>
        <authorList>
            <person name="Schulz F."/>
            <person name="Roux S."/>
            <person name="Paez-Espino D."/>
            <person name="Jungbluth S."/>
            <person name="Walsh D.A."/>
            <person name="Denef V.J."/>
            <person name="McMahon K.D."/>
            <person name="Konstantinidis K.T."/>
            <person name="Eloe-Fadrosh E.A."/>
            <person name="Kyrpides N.C."/>
            <person name="Woyke T."/>
        </authorList>
    </citation>
    <scope>NUCLEOTIDE SEQUENCE</scope>
    <source>
        <strain evidence="1">GVMAG-M-3300013285-6</strain>
    </source>
</reference>
<organism evidence="1">
    <name type="scientific">viral metagenome</name>
    <dbReference type="NCBI Taxonomy" id="1070528"/>
    <lineage>
        <taxon>unclassified sequences</taxon>
        <taxon>metagenomes</taxon>
        <taxon>organismal metagenomes</taxon>
    </lineage>
</organism>
<evidence type="ECO:0000313" key="1">
    <source>
        <dbReference type="EMBL" id="QHS91919.1"/>
    </source>
</evidence>
<proteinExistence type="predicted"/>
<dbReference type="EMBL" id="MN739166">
    <property type="protein sequence ID" value="QHS91919.1"/>
    <property type="molecule type" value="Genomic_DNA"/>
</dbReference>
<sequence>MPLGTVISGTEESNSFYGKMIPPLFIHGEYNAAILANFVKRQKLVMSKIMKEQAAGQMQSRIDPRSFMILDDCMYDDSWTHDKNIRYLFMNGRWLKVFFLITMQYPLGIQPALRTNVDFVFILREPYLSNRKRIFENYGSAFPSFEFFCQIMDQCTQNYECLVLDNTSQSSKLEDCIFYYRADMHGDFRIGAPEFWAHSAAHFKEKDEEGVNQYDPAQARKLKGPAIQVRKI</sequence>
<dbReference type="AlphaFoldDB" id="A0A6C0BK33"/>